<sequence>MCPTTLTVLALKLAHHGLLATSRFAMPPATVHATWVVIPGVKFAGCGRPSPEKYAVARVLRELWRGSRALAKRLSALFAQPDPGVRAGQTLTPQLLAQHYLAAQVTRTLPDETSGKIGSG</sequence>
<organism evidence="1 2">
    <name type="scientific">Branchiostoma lanceolatum</name>
    <name type="common">Common lancelet</name>
    <name type="synonym">Amphioxus lanceolatum</name>
    <dbReference type="NCBI Taxonomy" id="7740"/>
    <lineage>
        <taxon>Eukaryota</taxon>
        <taxon>Metazoa</taxon>
        <taxon>Chordata</taxon>
        <taxon>Cephalochordata</taxon>
        <taxon>Leptocardii</taxon>
        <taxon>Amphioxiformes</taxon>
        <taxon>Branchiostomatidae</taxon>
        <taxon>Branchiostoma</taxon>
    </lineage>
</organism>
<dbReference type="Proteomes" id="UP000838412">
    <property type="component" value="Chromosome 7"/>
</dbReference>
<evidence type="ECO:0000313" key="2">
    <source>
        <dbReference type="Proteomes" id="UP000838412"/>
    </source>
</evidence>
<gene>
    <name evidence="1" type="primary">Hypp4244</name>
    <name evidence="1" type="ORF">BLAG_LOCUS22320</name>
</gene>
<accession>A0A8K0A7T9</accession>
<keyword evidence="2" id="KW-1185">Reference proteome</keyword>
<reference evidence="1" key="1">
    <citation type="submission" date="2022-01" db="EMBL/GenBank/DDBJ databases">
        <authorList>
            <person name="Braso-Vives M."/>
        </authorList>
    </citation>
    <scope>NUCLEOTIDE SEQUENCE</scope>
</reference>
<proteinExistence type="predicted"/>
<protein>
    <submittedName>
        <fullName evidence="1">Hypp4244 protein</fullName>
    </submittedName>
</protein>
<dbReference type="EMBL" id="OV696692">
    <property type="protein sequence ID" value="CAH1269798.1"/>
    <property type="molecule type" value="Genomic_DNA"/>
</dbReference>
<evidence type="ECO:0000313" key="1">
    <source>
        <dbReference type="EMBL" id="CAH1269798.1"/>
    </source>
</evidence>
<name>A0A8K0A7T9_BRALA</name>
<dbReference type="AlphaFoldDB" id="A0A8K0A7T9"/>